<evidence type="ECO:0000256" key="1">
    <source>
        <dbReference type="SAM" id="SignalP"/>
    </source>
</evidence>
<dbReference type="PROSITE" id="PS51257">
    <property type="entry name" value="PROKAR_LIPOPROTEIN"/>
    <property type="match status" value="1"/>
</dbReference>
<dbReference type="RefSeq" id="WP_307058989.1">
    <property type="nucleotide sequence ID" value="NZ_JAUSUH010000002.1"/>
</dbReference>
<protein>
    <submittedName>
        <fullName evidence="2">Uncharacterized protein</fullName>
    </submittedName>
</protein>
<proteinExistence type="predicted"/>
<evidence type="ECO:0000313" key="2">
    <source>
        <dbReference type="EMBL" id="MDQ0347068.1"/>
    </source>
</evidence>
<feature type="chain" id="PRO_5046745226" evidence="1">
    <location>
        <begin position="24"/>
        <end position="284"/>
    </location>
</feature>
<sequence length="284" mass="31410">MTGASRALLSVFACLLLAGQALAAACPVPDAVAAKLAGRPALFVEEGGKWKEMSSRRKTTLPPGRTRFAYLFPSTDAGAMAIKFVNMRANNDYRATQVRIIRPGFSECGFVPLLRALYLIPRDFSGFGTTVDLAAYVSFHMAPRDQPAVLVGFHRTYPGPGNNCRRTDDVRSGNREQFLFEDRFTDIKVVTRDMRLVGQAVADGKFDPDDQVDAALQKYTRYAHIETQMRQYAGGRPSCIDFVLAGEPGASSRLWLNDLDLREASGRRPHTEPSWTITWLADSP</sequence>
<keyword evidence="1" id="KW-0732">Signal</keyword>
<name>A0ABU0DFG1_9HYPH</name>
<keyword evidence="3" id="KW-1185">Reference proteome</keyword>
<gene>
    <name evidence="2" type="ORF">J2S76_001485</name>
</gene>
<feature type="signal peptide" evidence="1">
    <location>
        <begin position="1"/>
        <end position="23"/>
    </location>
</feature>
<dbReference type="EMBL" id="JAUSUH010000002">
    <property type="protein sequence ID" value="MDQ0347068.1"/>
    <property type="molecule type" value="Genomic_DNA"/>
</dbReference>
<accession>A0ABU0DFG1</accession>
<organism evidence="2 3">
    <name type="scientific">Ancylobacter vacuolatus</name>
    <dbReference type="NCBI Taxonomy" id="223389"/>
    <lineage>
        <taxon>Bacteria</taxon>
        <taxon>Pseudomonadati</taxon>
        <taxon>Pseudomonadota</taxon>
        <taxon>Alphaproteobacteria</taxon>
        <taxon>Hyphomicrobiales</taxon>
        <taxon>Xanthobacteraceae</taxon>
        <taxon>Ancylobacter</taxon>
    </lineage>
</organism>
<reference evidence="2 3" key="1">
    <citation type="submission" date="2023-07" db="EMBL/GenBank/DDBJ databases">
        <title>Genomic Encyclopedia of Type Strains, Phase IV (KMG-IV): sequencing the most valuable type-strain genomes for metagenomic binning, comparative biology and taxonomic classification.</title>
        <authorList>
            <person name="Goeker M."/>
        </authorList>
    </citation>
    <scope>NUCLEOTIDE SEQUENCE [LARGE SCALE GENOMIC DNA]</scope>
    <source>
        <strain evidence="2 3">DSM 1277</strain>
    </source>
</reference>
<dbReference type="Proteomes" id="UP001238467">
    <property type="component" value="Unassembled WGS sequence"/>
</dbReference>
<comment type="caution">
    <text evidence="2">The sequence shown here is derived from an EMBL/GenBank/DDBJ whole genome shotgun (WGS) entry which is preliminary data.</text>
</comment>
<evidence type="ECO:0000313" key="3">
    <source>
        <dbReference type="Proteomes" id="UP001238467"/>
    </source>
</evidence>